<dbReference type="Pfam" id="PF02481">
    <property type="entry name" value="DNA_processg_A"/>
    <property type="match status" value="1"/>
</dbReference>
<dbReference type="EMBL" id="RQWK01000001">
    <property type="protein sequence ID" value="KAA9410967.1"/>
    <property type="molecule type" value="Genomic_DNA"/>
</dbReference>
<sequence length="317" mass="35168">MDEFKTVIAALNDDQTIKSRSLIRLLFDFLEDVENDDPDLNDLVKFLHNTVDRGNQREKEICKKAIAHLNEIDISEYVEYLDEIESDGIRFLPFYSVVYPQQLWKIEDPPFGLYIDGSTSALFGGIAIVGTREAKSHRKEYIRSLAGKLAEEGYPIVSGLASGIDTAAHEGAIEADGQTTAVLPGGIQTIRPASNKELGEKIPGSGALVAEVSDKERIHRGRFVERNRITSGLSISVIIGASGETGGTIRQAEFAQEQCRPRYLYDPENGDGQSPKKLDELGFNRFSSTDELLEMLDSDWREPSTGPGFQQEFTDFS</sequence>
<evidence type="ECO:0000256" key="1">
    <source>
        <dbReference type="ARBA" id="ARBA00006525"/>
    </source>
</evidence>
<evidence type="ECO:0000313" key="4">
    <source>
        <dbReference type="EMBL" id="KAA9410967.1"/>
    </source>
</evidence>
<dbReference type="GO" id="GO:0009294">
    <property type="term" value="P:DNA-mediated transformation"/>
    <property type="evidence" value="ECO:0007669"/>
    <property type="project" value="InterPro"/>
</dbReference>
<feature type="compositionally biased region" description="Polar residues" evidence="2">
    <location>
        <begin position="307"/>
        <end position="317"/>
    </location>
</feature>
<evidence type="ECO:0000313" key="5">
    <source>
        <dbReference type="Proteomes" id="UP000326244"/>
    </source>
</evidence>
<organism evidence="4 5">
    <name type="scientific">Haloarcula hispanica</name>
    <dbReference type="NCBI Taxonomy" id="51589"/>
    <lineage>
        <taxon>Archaea</taxon>
        <taxon>Methanobacteriati</taxon>
        <taxon>Methanobacteriota</taxon>
        <taxon>Stenosarchaea group</taxon>
        <taxon>Halobacteria</taxon>
        <taxon>Halobacteriales</taxon>
        <taxon>Haloarculaceae</taxon>
        <taxon>Haloarcula</taxon>
    </lineage>
</organism>
<accession>A0A5J5LMU0</accession>
<dbReference type="Gene3D" id="3.40.50.450">
    <property type="match status" value="1"/>
</dbReference>
<proteinExistence type="inferred from homology"/>
<dbReference type="SUPFAM" id="SSF102405">
    <property type="entry name" value="MCP/YpsA-like"/>
    <property type="match status" value="1"/>
</dbReference>
<dbReference type="Proteomes" id="UP000326244">
    <property type="component" value="Unassembled WGS sequence"/>
</dbReference>
<dbReference type="AlphaFoldDB" id="A0A5J5LMU0"/>
<feature type="region of interest" description="Disordered" evidence="2">
    <location>
        <begin position="298"/>
        <end position="317"/>
    </location>
</feature>
<name>A0A5J5LMU0_HALHI</name>
<dbReference type="InterPro" id="IPR057666">
    <property type="entry name" value="DrpA_SLOG"/>
</dbReference>
<comment type="caution">
    <text evidence="4">The sequence shown here is derived from an EMBL/GenBank/DDBJ whole genome shotgun (WGS) entry which is preliminary data.</text>
</comment>
<feature type="domain" description="Smf/DprA SLOG" evidence="3">
    <location>
        <begin position="93"/>
        <end position="266"/>
    </location>
</feature>
<evidence type="ECO:0000259" key="3">
    <source>
        <dbReference type="Pfam" id="PF02481"/>
    </source>
</evidence>
<protein>
    <submittedName>
        <fullName evidence="4">SMF family protein</fullName>
    </submittedName>
</protein>
<comment type="similarity">
    <text evidence="1">Belongs to the DprA/Smf family.</text>
</comment>
<gene>
    <name evidence="4" type="ORF">EGO51_14515</name>
</gene>
<dbReference type="InterPro" id="IPR003488">
    <property type="entry name" value="DprA"/>
</dbReference>
<dbReference type="PANTHER" id="PTHR43022">
    <property type="entry name" value="PROTEIN SMF"/>
    <property type="match status" value="1"/>
</dbReference>
<evidence type="ECO:0000256" key="2">
    <source>
        <dbReference type="SAM" id="MobiDB-lite"/>
    </source>
</evidence>
<dbReference type="RefSeq" id="WP_151103847.1">
    <property type="nucleotide sequence ID" value="NZ_RQWK01000001.1"/>
</dbReference>
<dbReference type="PANTHER" id="PTHR43022:SF1">
    <property type="entry name" value="PROTEIN SMF"/>
    <property type="match status" value="1"/>
</dbReference>
<reference evidence="4 5" key="1">
    <citation type="submission" date="2018-11" db="EMBL/GenBank/DDBJ databases">
        <title>Genomic analysis of Haloarcula hispanica CBA1121.</title>
        <authorList>
            <person name="Kim Y.B."/>
            <person name="Roh S.W."/>
        </authorList>
    </citation>
    <scope>NUCLEOTIDE SEQUENCE [LARGE SCALE GENOMIC DNA]</scope>
    <source>
        <strain evidence="4 5">CBA1121</strain>
    </source>
</reference>